<feature type="non-terminal residue" evidence="4">
    <location>
        <position position="269"/>
    </location>
</feature>
<organism evidence="4 5">
    <name type="scientific">Allacma fusca</name>
    <dbReference type="NCBI Taxonomy" id="39272"/>
    <lineage>
        <taxon>Eukaryota</taxon>
        <taxon>Metazoa</taxon>
        <taxon>Ecdysozoa</taxon>
        <taxon>Arthropoda</taxon>
        <taxon>Hexapoda</taxon>
        <taxon>Collembola</taxon>
        <taxon>Symphypleona</taxon>
        <taxon>Sminthuridae</taxon>
        <taxon>Allacma</taxon>
    </lineage>
</organism>
<dbReference type="PROSITE" id="PS50157">
    <property type="entry name" value="ZINC_FINGER_C2H2_2"/>
    <property type="match status" value="1"/>
</dbReference>
<dbReference type="AlphaFoldDB" id="A0A8J2JQ64"/>
<evidence type="ECO:0000259" key="3">
    <source>
        <dbReference type="PROSITE" id="PS50157"/>
    </source>
</evidence>
<name>A0A8J2JQ64_9HEXA</name>
<keyword evidence="1" id="KW-0863">Zinc-finger</keyword>
<evidence type="ECO:0000256" key="1">
    <source>
        <dbReference type="PROSITE-ProRule" id="PRU00042"/>
    </source>
</evidence>
<dbReference type="PANTHER" id="PTHR33936:SF24">
    <property type="entry name" value="C2H2-TYPE DOMAIN-CONTAINING PROTEIN"/>
    <property type="match status" value="1"/>
</dbReference>
<dbReference type="PANTHER" id="PTHR33936">
    <property type="entry name" value="PROTEIN CBG17840"/>
    <property type="match status" value="1"/>
</dbReference>
<feature type="region of interest" description="Disordered" evidence="2">
    <location>
        <begin position="89"/>
        <end position="110"/>
    </location>
</feature>
<evidence type="ECO:0000256" key="2">
    <source>
        <dbReference type="SAM" id="MobiDB-lite"/>
    </source>
</evidence>
<evidence type="ECO:0000313" key="5">
    <source>
        <dbReference type="Proteomes" id="UP000708208"/>
    </source>
</evidence>
<dbReference type="EMBL" id="CAJVCH010015987">
    <property type="protein sequence ID" value="CAG7680712.1"/>
    <property type="molecule type" value="Genomic_DNA"/>
</dbReference>
<dbReference type="GO" id="GO:0008270">
    <property type="term" value="F:zinc ion binding"/>
    <property type="evidence" value="ECO:0007669"/>
    <property type="project" value="UniProtKB-KW"/>
</dbReference>
<keyword evidence="1" id="KW-0862">Zinc</keyword>
<sequence length="269" mass="31437">PAEANAVYNSLVSKDIGENRINYYRHPYILGHADKKTIISLDWSHLTFCIKSEDCHLHRNFITKPRNLHTTIQPVVEVNENIGQMMDSSEESDYEVLKPPNTSSTKQKGKVKESVSYRTAVTSSRYSCDECVYKTDRKYNLKAHKLTHRKNPKLVIKERKKYSCSVCNNYSTFKLSSWKKHVRTGQHQQLNGITEAFDGKFHCPEPHCCFFGKRWEILRTHLQEEHEKELEKQELTFETNEAFQDWRNKLQVTESVKFVKYTGAKGVTQ</sequence>
<dbReference type="SMART" id="SM00355">
    <property type="entry name" value="ZnF_C2H2"/>
    <property type="match status" value="3"/>
</dbReference>
<protein>
    <recommendedName>
        <fullName evidence="3">C2H2-type domain-containing protein</fullName>
    </recommendedName>
</protein>
<comment type="caution">
    <text evidence="4">The sequence shown here is derived from an EMBL/GenBank/DDBJ whole genome shotgun (WGS) entry which is preliminary data.</text>
</comment>
<keyword evidence="5" id="KW-1185">Reference proteome</keyword>
<proteinExistence type="predicted"/>
<dbReference type="InterPro" id="IPR013087">
    <property type="entry name" value="Znf_C2H2_type"/>
</dbReference>
<feature type="domain" description="C2H2-type" evidence="3">
    <location>
        <begin position="126"/>
        <end position="153"/>
    </location>
</feature>
<keyword evidence="1" id="KW-0479">Metal-binding</keyword>
<dbReference type="Proteomes" id="UP000708208">
    <property type="component" value="Unassembled WGS sequence"/>
</dbReference>
<reference evidence="4" key="1">
    <citation type="submission" date="2021-06" db="EMBL/GenBank/DDBJ databases">
        <authorList>
            <person name="Hodson N. C."/>
            <person name="Mongue J. A."/>
            <person name="Jaron S. K."/>
        </authorList>
    </citation>
    <scope>NUCLEOTIDE SEQUENCE</scope>
</reference>
<feature type="non-terminal residue" evidence="4">
    <location>
        <position position="1"/>
    </location>
</feature>
<evidence type="ECO:0000313" key="4">
    <source>
        <dbReference type="EMBL" id="CAG7680712.1"/>
    </source>
</evidence>
<dbReference type="InterPro" id="IPR052797">
    <property type="entry name" value="RegFact_GeneExpr_CellDeath"/>
</dbReference>
<accession>A0A8J2JQ64</accession>
<gene>
    <name evidence="4" type="ORF">AFUS01_LOCUS2761</name>
</gene>